<dbReference type="GO" id="GO:0006412">
    <property type="term" value="P:translation"/>
    <property type="evidence" value="ECO:0007669"/>
    <property type="project" value="InterPro"/>
</dbReference>
<dbReference type="GO" id="GO:0022627">
    <property type="term" value="C:cytosolic small ribosomal subunit"/>
    <property type="evidence" value="ECO:0007669"/>
    <property type="project" value="TreeGrafter"/>
</dbReference>
<dbReference type="GO" id="GO:0003735">
    <property type="term" value="F:structural constituent of ribosome"/>
    <property type="evidence" value="ECO:0007669"/>
    <property type="project" value="InterPro"/>
</dbReference>
<protein>
    <recommendedName>
        <fullName evidence="4">40S ribosomal protein S7</fullName>
    </recommendedName>
</protein>
<dbReference type="GO" id="GO:0042274">
    <property type="term" value="P:ribosomal small subunit biogenesis"/>
    <property type="evidence" value="ECO:0007669"/>
    <property type="project" value="TreeGrafter"/>
</dbReference>
<evidence type="ECO:0000313" key="6">
    <source>
        <dbReference type="Proteomes" id="UP000014680"/>
    </source>
</evidence>
<dbReference type="GO" id="GO:0006364">
    <property type="term" value="P:rRNA processing"/>
    <property type="evidence" value="ECO:0007669"/>
    <property type="project" value="TreeGrafter"/>
</dbReference>
<dbReference type="GO" id="GO:0032040">
    <property type="term" value="C:small-subunit processome"/>
    <property type="evidence" value="ECO:0007669"/>
    <property type="project" value="TreeGrafter"/>
</dbReference>
<dbReference type="OMA" id="SGQNKIH"/>
<comment type="similarity">
    <text evidence="1 4">Belongs to the eukaryotic ribosomal protein eS7 family.</text>
</comment>
<dbReference type="KEGG" id="eiv:EIN_096550"/>
<dbReference type="Proteomes" id="UP000014680">
    <property type="component" value="Unassembled WGS sequence"/>
</dbReference>
<dbReference type="GeneID" id="14886349"/>
<name>A0A0A1U3X9_ENTIV</name>
<dbReference type="Pfam" id="PF01251">
    <property type="entry name" value="Ribosomal_S7e"/>
    <property type="match status" value="1"/>
</dbReference>
<dbReference type="GO" id="GO:0030686">
    <property type="term" value="C:90S preribosome"/>
    <property type="evidence" value="ECO:0007669"/>
    <property type="project" value="TreeGrafter"/>
</dbReference>
<evidence type="ECO:0000313" key="5">
    <source>
        <dbReference type="EMBL" id="ELP87398.1"/>
    </source>
</evidence>
<keyword evidence="3 4" id="KW-0687">Ribonucleoprotein</keyword>
<dbReference type="OrthoDB" id="1724687at2759"/>
<dbReference type="InterPro" id="IPR000554">
    <property type="entry name" value="Ribosomal_eS7"/>
</dbReference>
<evidence type="ECO:0000256" key="3">
    <source>
        <dbReference type="ARBA" id="ARBA00023274"/>
    </source>
</evidence>
<dbReference type="RefSeq" id="XP_004254169.1">
    <property type="nucleotide sequence ID" value="XM_004254121.1"/>
</dbReference>
<accession>A0A0A1U3X9</accession>
<gene>
    <name evidence="5" type="ORF">EIN_096550</name>
</gene>
<reference evidence="5 6" key="1">
    <citation type="submission" date="2012-10" db="EMBL/GenBank/DDBJ databases">
        <authorList>
            <person name="Zafar N."/>
            <person name="Inman J."/>
            <person name="Hall N."/>
            <person name="Lorenzi H."/>
            <person name="Caler E."/>
        </authorList>
    </citation>
    <scope>NUCLEOTIDE SEQUENCE [LARGE SCALE GENOMIC DNA]</scope>
    <source>
        <strain evidence="5 6">IP1</strain>
    </source>
</reference>
<sequence>MSAATGKMTAAKSAAKVEAPVTELKPGMEPYSRLIREMVGTMEKSIPEMKLVKVHSARKIPTSKDKFATVVFVPLRMMRKIRPIQAKLVDALEKKMNQPVFIIGKRIVAHAARPGQADKSEYKPISRTRKAVHEAYMNEMLYPVQIIAQRIRVSMHSNVPEGRKTVSLGVDDLALKNTVKARLNVYSSVYKVITGNEVAFDFPLSA</sequence>
<dbReference type="EMBL" id="KB206860">
    <property type="protein sequence ID" value="ELP87398.1"/>
    <property type="molecule type" value="Genomic_DNA"/>
</dbReference>
<evidence type="ECO:0000256" key="4">
    <source>
        <dbReference type="RuleBase" id="RU364105"/>
    </source>
</evidence>
<dbReference type="AlphaFoldDB" id="A0A0A1U3X9"/>
<dbReference type="PANTHER" id="PTHR11278">
    <property type="entry name" value="40S RIBOSOMAL PROTEIN S7"/>
    <property type="match status" value="1"/>
</dbReference>
<dbReference type="PANTHER" id="PTHR11278:SF0">
    <property type="entry name" value="SMALL RIBOSOMAL SUBUNIT PROTEIN ES7"/>
    <property type="match status" value="1"/>
</dbReference>
<proteinExistence type="inferred from homology"/>
<keyword evidence="2 4" id="KW-0689">Ribosomal protein</keyword>
<organism evidence="5 6">
    <name type="scientific">Entamoeba invadens IP1</name>
    <dbReference type="NCBI Taxonomy" id="370355"/>
    <lineage>
        <taxon>Eukaryota</taxon>
        <taxon>Amoebozoa</taxon>
        <taxon>Evosea</taxon>
        <taxon>Archamoebae</taxon>
        <taxon>Mastigamoebida</taxon>
        <taxon>Entamoebidae</taxon>
        <taxon>Entamoeba</taxon>
    </lineage>
</organism>
<dbReference type="VEuPathDB" id="AmoebaDB:EIN_096550"/>
<evidence type="ECO:0000256" key="2">
    <source>
        <dbReference type="ARBA" id="ARBA00022980"/>
    </source>
</evidence>
<evidence type="ECO:0000256" key="1">
    <source>
        <dbReference type="ARBA" id="ARBA00007820"/>
    </source>
</evidence>
<keyword evidence="6" id="KW-1185">Reference proteome</keyword>